<reference evidence="1 2" key="1">
    <citation type="journal article" date="2017" name="Curr. Biol.">
        <title>Genome architecture and evolution of a unichromosomal asexual nematode.</title>
        <authorList>
            <person name="Fradin H."/>
            <person name="Zegar C."/>
            <person name="Gutwein M."/>
            <person name="Lucas J."/>
            <person name="Kovtun M."/>
            <person name="Corcoran D."/>
            <person name="Baugh L.R."/>
            <person name="Kiontke K."/>
            <person name="Gunsalus K."/>
            <person name="Fitch D.H."/>
            <person name="Piano F."/>
        </authorList>
    </citation>
    <scope>NUCLEOTIDE SEQUENCE [LARGE SCALE GENOMIC DNA]</scope>
    <source>
        <strain evidence="1">PF1309</strain>
    </source>
</reference>
<keyword evidence="2" id="KW-1185">Reference proteome</keyword>
<organism evidence="1 2">
    <name type="scientific">Diploscapter pachys</name>
    <dbReference type="NCBI Taxonomy" id="2018661"/>
    <lineage>
        <taxon>Eukaryota</taxon>
        <taxon>Metazoa</taxon>
        <taxon>Ecdysozoa</taxon>
        <taxon>Nematoda</taxon>
        <taxon>Chromadorea</taxon>
        <taxon>Rhabditida</taxon>
        <taxon>Rhabditina</taxon>
        <taxon>Rhabditomorpha</taxon>
        <taxon>Rhabditoidea</taxon>
        <taxon>Rhabditidae</taxon>
        <taxon>Diploscapter</taxon>
    </lineage>
</organism>
<dbReference type="AlphaFoldDB" id="A0A2A2J388"/>
<evidence type="ECO:0000313" key="2">
    <source>
        <dbReference type="Proteomes" id="UP000218231"/>
    </source>
</evidence>
<gene>
    <name evidence="1" type="ORF">WR25_24072</name>
</gene>
<protein>
    <recommendedName>
        <fullName evidence="3">F-box domain-containing protein</fullName>
    </recommendedName>
</protein>
<accession>A0A2A2J388</accession>
<proteinExistence type="predicted"/>
<dbReference type="EMBL" id="LIAE01010719">
    <property type="protein sequence ID" value="PAV56117.1"/>
    <property type="molecule type" value="Genomic_DNA"/>
</dbReference>
<evidence type="ECO:0000313" key="1">
    <source>
        <dbReference type="EMBL" id="PAV56117.1"/>
    </source>
</evidence>
<dbReference type="Proteomes" id="UP000218231">
    <property type="component" value="Unassembled WGS sequence"/>
</dbReference>
<evidence type="ECO:0008006" key="3">
    <source>
        <dbReference type="Google" id="ProtNLM"/>
    </source>
</evidence>
<sequence>MEEILQYVGIHDLISTIKVNRRLYSIAHSAKSPLRHRLVKKAFDLRLQIWVTPGIANELCEFFFNLECIDLVVYHASDVANNVDWQWIEDNEKFCRIKLWRKCECGTNCDQYSKSEEHDFKNLAKLMKKINQTDGQGIREANFSYVQTLTHSSDKMLYHEILNTAEVVQIHGERLSANEEDILRLFNKATFLELRILSQMDTDGVIKIIQNFYENRQGRRRHIFIDIERRLDYSYIFARTPGIIDGQQSIPNSCVMKNKFDEMWEISVKQHNFEIKSHNPKSLQNTSNQ</sequence>
<comment type="caution">
    <text evidence="1">The sequence shown here is derived from an EMBL/GenBank/DDBJ whole genome shotgun (WGS) entry which is preliminary data.</text>
</comment>
<name>A0A2A2J388_9BILA</name>